<feature type="domain" description="MobA/VirD2-like nuclease" evidence="1">
    <location>
        <begin position="19"/>
        <end position="152"/>
    </location>
</feature>
<dbReference type="Pfam" id="PF03432">
    <property type="entry name" value="Relaxase"/>
    <property type="match status" value="1"/>
</dbReference>
<dbReference type="InterPro" id="IPR005094">
    <property type="entry name" value="Endonuclease_MobA/VirD2"/>
</dbReference>
<organism evidence="2 3">
    <name type="scientific">Maribellus comscasis</name>
    <dbReference type="NCBI Taxonomy" id="2681766"/>
    <lineage>
        <taxon>Bacteria</taxon>
        <taxon>Pseudomonadati</taxon>
        <taxon>Bacteroidota</taxon>
        <taxon>Bacteroidia</taxon>
        <taxon>Marinilabiliales</taxon>
        <taxon>Prolixibacteraceae</taxon>
        <taxon>Maribellus</taxon>
    </lineage>
</organism>
<dbReference type="RefSeq" id="WP_343033399.1">
    <property type="nucleotide sequence ID" value="NZ_CP046401.1"/>
</dbReference>
<keyword evidence="3" id="KW-1185">Reference proteome</keyword>
<sequence length="285" mass="33964">MIIQTRRMKSQKYRRLVNYIMSDRGRVRADNTFTICHNLRSTDTEEIIKEFVANDTFRKRRKRSVVAYHEMITFSPKDADSLNLEVLEDISRKYIELRGDRALCLAVPHLENKSLHVHFCFSGTEYRSPKTLRLDNKAFRELRLEMERFQQEQYPELKNSLVYLNAWEKQQVKEQGKLQLSAPEEQLKKRTGKATDKEQLSSLVQHCFQNSASRDDFFQKLISEGLELYQYRNKVNGLLWKGRKFRFRTLTLTNTQLAQLEKGMDRMAELRRIMNQKSKERGLER</sequence>
<name>A0A6I6JPF0_9BACT</name>
<evidence type="ECO:0000313" key="3">
    <source>
        <dbReference type="Proteomes" id="UP000428260"/>
    </source>
</evidence>
<proteinExistence type="predicted"/>
<dbReference type="EMBL" id="CP046401">
    <property type="protein sequence ID" value="QGY44845.1"/>
    <property type="molecule type" value="Genomic_DNA"/>
</dbReference>
<evidence type="ECO:0000259" key="1">
    <source>
        <dbReference type="Pfam" id="PF03432"/>
    </source>
</evidence>
<accession>A0A6I6JPF0</accession>
<reference evidence="2 3" key="1">
    <citation type="submission" date="2019-11" db="EMBL/GenBank/DDBJ databases">
        <authorList>
            <person name="Zheng R.K."/>
            <person name="Sun C.M."/>
        </authorList>
    </citation>
    <scope>NUCLEOTIDE SEQUENCE [LARGE SCALE GENOMIC DNA]</scope>
    <source>
        <strain evidence="2 3">WC007</strain>
    </source>
</reference>
<dbReference type="AlphaFoldDB" id="A0A6I6JPF0"/>
<dbReference type="Proteomes" id="UP000428260">
    <property type="component" value="Chromosome"/>
</dbReference>
<evidence type="ECO:0000313" key="2">
    <source>
        <dbReference type="EMBL" id="QGY44845.1"/>
    </source>
</evidence>
<protein>
    <submittedName>
        <fullName evidence="2">Relaxase/mobilization nuclease domain-containing protein</fullName>
    </submittedName>
</protein>
<dbReference type="KEGG" id="mcos:GM418_14565"/>
<gene>
    <name evidence="2" type="ORF">GM418_14565</name>
</gene>
<dbReference type="Gene3D" id="3.30.930.30">
    <property type="match status" value="1"/>
</dbReference>